<reference evidence="2 3" key="1">
    <citation type="submission" date="2016-08" db="EMBL/GenBank/DDBJ databases">
        <title>Analysis of Carbohydrate Active Enzymes in Thermogemmatispora T81 Reveals Carbohydrate Degradation Ability.</title>
        <authorList>
            <person name="Tomazini A."/>
            <person name="Lal S."/>
            <person name="Stott M."/>
            <person name="Henrissat B."/>
            <person name="Polikarpov I."/>
            <person name="Sparling R."/>
            <person name="Levin D.B."/>
        </authorList>
    </citation>
    <scope>NUCLEOTIDE SEQUENCE [LARGE SCALE GENOMIC DNA]</scope>
    <source>
        <strain evidence="2 3">T81</strain>
    </source>
</reference>
<dbReference type="GO" id="GO:0003677">
    <property type="term" value="F:DNA binding"/>
    <property type="evidence" value="ECO:0007669"/>
    <property type="project" value="InterPro"/>
</dbReference>
<dbReference type="GO" id="GO:0006355">
    <property type="term" value="P:regulation of DNA-templated transcription"/>
    <property type="evidence" value="ECO:0007669"/>
    <property type="project" value="InterPro"/>
</dbReference>
<dbReference type="InterPro" id="IPR051677">
    <property type="entry name" value="AfsR-DnrI-RedD_regulator"/>
</dbReference>
<comment type="caution">
    <text evidence="2">The sequence shown here is derived from an EMBL/GenBank/DDBJ whole genome shotgun (WGS) entry which is preliminary data.</text>
</comment>
<dbReference type="SUPFAM" id="SSF48452">
    <property type="entry name" value="TPR-like"/>
    <property type="match status" value="1"/>
</dbReference>
<keyword evidence="3" id="KW-1185">Reference proteome</keyword>
<evidence type="ECO:0000313" key="3">
    <source>
        <dbReference type="Proteomes" id="UP000248706"/>
    </source>
</evidence>
<dbReference type="AlphaFoldDB" id="A0A328VPK9"/>
<proteinExistence type="predicted"/>
<sequence>MEEKDVIEIDPRGDSVRQKRRESWLVLRTFGWLTVQGPEQAPRRVWSSRVLSQGEQRGIRRKSLSSYQHIFALLAALLCQPERLATREDLQEWLFGDYPPRKAAARLDDTASRLRCLLRSVAPEVEPDRLFWLEQAGVSRAYRIAPYPTVWLDVDAFLWYMEQASRFERFGEQGLALVCWERAFQLGRRGAFLTGCYAPWLEARRELLEGLLSQCVQALVRCYLHQGGIAQAELYLRLLLERQPENEDAFRLLVELLGERGAYQEIEISFGRLQEALGRVGRRPEPQTEELVAYLCARPLVRWLAVPHLRLQTSQAHQRSGELRTGCSVGIPSEPSTWRSSCSAVPASVESQQLRGVKEESQDMPSFDYARRELLRALHRMAVALGAGAVGTSELLQASKELRQPVALSKASLDLDLLSLLLNSLEKLLQQGEHQYVLTVTQSLYERWLAAPDLRDDTEMASWELRLGLLMACALEYVLSWYQRAQRLIDFYDELEGRFLRVGNLKKDKERLHAAQLLARRGRHQRVLWHFDEAEQACQEGLQLLQGQELSPLWTHFLCEYAHLAATRGDENLWLQRLDAARSSVLALPGSERAKALNQITYMQGEGYKRLAFHLRKPLALARREQAARLAYQLFQEWNGLTIELPGFESLVMQVSRAQCLILLDPAAAIEEAQRLILVVQDHYPTLLGKLSRLIWLAEQRLQMGDAGFLTLLQEGKTIAYSAGYQLL</sequence>
<dbReference type="InterPro" id="IPR011990">
    <property type="entry name" value="TPR-like_helical_dom_sf"/>
</dbReference>
<name>A0A328VPK9_9CHLR</name>
<organism evidence="2 3">
    <name type="scientific">Thermogemmatispora tikiterensis</name>
    <dbReference type="NCBI Taxonomy" id="1825093"/>
    <lineage>
        <taxon>Bacteria</taxon>
        <taxon>Bacillati</taxon>
        <taxon>Chloroflexota</taxon>
        <taxon>Ktedonobacteria</taxon>
        <taxon>Thermogemmatisporales</taxon>
        <taxon>Thermogemmatisporaceae</taxon>
        <taxon>Thermogemmatispora</taxon>
    </lineage>
</organism>
<dbReference type="SUPFAM" id="SSF46894">
    <property type="entry name" value="C-terminal effector domain of the bipartite response regulators"/>
    <property type="match status" value="1"/>
</dbReference>
<dbReference type="OrthoDB" id="164497at2"/>
<dbReference type="InterPro" id="IPR016032">
    <property type="entry name" value="Sig_transdc_resp-reg_C-effctor"/>
</dbReference>
<dbReference type="EMBL" id="MCIF01000002">
    <property type="protein sequence ID" value="RAQ98122.1"/>
    <property type="molecule type" value="Genomic_DNA"/>
</dbReference>
<dbReference type="PANTHER" id="PTHR35807">
    <property type="entry name" value="TRANSCRIPTIONAL REGULATOR REDD-RELATED"/>
    <property type="match status" value="1"/>
</dbReference>
<dbReference type="Gene3D" id="1.25.40.10">
    <property type="entry name" value="Tetratricopeptide repeat domain"/>
    <property type="match status" value="1"/>
</dbReference>
<feature type="domain" description="Bacterial transcriptional activator" evidence="1">
    <location>
        <begin position="152"/>
        <end position="291"/>
    </location>
</feature>
<dbReference type="Gene3D" id="1.10.10.10">
    <property type="entry name" value="Winged helix-like DNA-binding domain superfamily/Winged helix DNA-binding domain"/>
    <property type="match status" value="1"/>
</dbReference>
<evidence type="ECO:0000259" key="1">
    <source>
        <dbReference type="Pfam" id="PF03704"/>
    </source>
</evidence>
<dbReference type="Proteomes" id="UP000248706">
    <property type="component" value="Unassembled WGS sequence"/>
</dbReference>
<dbReference type="Pfam" id="PF03704">
    <property type="entry name" value="BTAD"/>
    <property type="match status" value="1"/>
</dbReference>
<protein>
    <recommendedName>
        <fullName evidence="1">Bacterial transcriptional activator domain-containing protein</fullName>
    </recommendedName>
</protein>
<evidence type="ECO:0000313" key="2">
    <source>
        <dbReference type="EMBL" id="RAQ98122.1"/>
    </source>
</evidence>
<accession>A0A328VPK9</accession>
<dbReference type="InterPro" id="IPR036388">
    <property type="entry name" value="WH-like_DNA-bd_sf"/>
</dbReference>
<gene>
    <name evidence="2" type="ORF">A4R35_21455</name>
</gene>
<dbReference type="InterPro" id="IPR005158">
    <property type="entry name" value="BTAD"/>
</dbReference>